<protein>
    <submittedName>
        <fullName evidence="1">Uncharacterized protein</fullName>
    </submittedName>
</protein>
<gene>
    <name evidence="1" type="ORF">H480_35713</name>
</gene>
<dbReference type="RefSeq" id="WP_004559541.1">
    <property type="nucleotide sequence ID" value="NZ_AOUO01000598.1"/>
</dbReference>
<dbReference type="Proteomes" id="UP000014139">
    <property type="component" value="Unassembled WGS sequence"/>
</dbReference>
<dbReference type="AlphaFoldDB" id="R1HJE2"/>
<name>R1HJE2_9PSEU</name>
<sequence length="60" mass="6822">MSDMPSSDGVEDQLKPLDDQWFESARVVNDDWVEFRVEVSGGDTVLYHFPRSTLFAAIDT</sequence>
<accession>R1HJE2</accession>
<comment type="caution">
    <text evidence="1">The sequence shown here is derived from an EMBL/GenBank/DDBJ whole genome shotgun (WGS) entry which is preliminary data.</text>
</comment>
<proteinExistence type="predicted"/>
<dbReference type="EMBL" id="AOUO01000598">
    <property type="protein sequence ID" value="EOD63690.1"/>
    <property type="molecule type" value="Genomic_DNA"/>
</dbReference>
<evidence type="ECO:0000313" key="1">
    <source>
        <dbReference type="EMBL" id="EOD63690.1"/>
    </source>
</evidence>
<evidence type="ECO:0000313" key="2">
    <source>
        <dbReference type="Proteomes" id="UP000014139"/>
    </source>
</evidence>
<keyword evidence="2" id="KW-1185">Reference proteome</keyword>
<reference evidence="1 2" key="1">
    <citation type="submission" date="2013-02" db="EMBL/GenBank/DDBJ databases">
        <title>Draft genome sequence of Amycolatopsis vancoresmycina strain DSM 44592T.</title>
        <authorList>
            <person name="Kumar S."/>
            <person name="Kaur N."/>
            <person name="Kaur C."/>
            <person name="Raghava G.P.S."/>
            <person name="Mayilraj S."/>
        </authorList>
    </citation>
    <scope>NUCLEOTIDE SEQUENCE [LARGE SCALE GENOMIC DNA]</scope>
    <source>
        <strain evidence="1 2">DSM 44592</strain>
    </source>
</reference>
<organism evidence="1 2">
    <name type="scientific">Amycolatopsis vancoresmycina DSM 44592</name>
    <dbReference type="NCBI Taxonomy" id="1292037"/>
    <lineage>
        <taxon>Bacteria</taxon>
        <taxon>Bacillati</taxon>
        <taxon>Actinomycetota</taxon>
        <taxon>Actinomycetes</taxon>
        <taxon>Pseudonocardiales</taxon>
        <taxon>Pseudonocardiaceae</taxon>
        <taxon>Amycolatopsis</taxon>
    </lineage>
</organism>